<dbReference type="InterPro" id="IPR019734">
    <property type="entry name" value="TPR_rpt"/>
</dbReference>
<dbReference type="PANTHER" id="PTHR47643:SF2">
    <property type="entry name" value="TPR DOMAIN PROTEIN (AFU_ORTHOLOGUE AFUA_5G12710)"/>
    <property type="match status" value="1"/>
</dbReference>
<dbReference type="SUPFAM" id="SSF48452">
    <property type="entry name" value="TPR-like"/>
    <property type="match status" value="1"/>
</dbReference>
<dbReference type="PROSITE" id="PS50005">
    <property type="entry name" value="TPR"/>
    <property type="match status" value="1"/>
</dbReference>
<dbReference type="InterPro" id="IPR014756">
    <property type="entry name" value="Ig_E-set"/>
</dbReference>
<dbReference type="PANTHER" id="PTHR47643">
    <property type="entry name" value="TPR DOMAIN PROTEIN (AFU_ORTHOLOGUE AFUA_5G12710)"/>
    <property type="match status" value="1"/>
</dbReference>
<dbReference type="InterPro" id="IPR003172">
    <property type="entry name" value="ML_dom"/>
</dbReference>
<comment type="caution">
    <text evidence="4">The sequence shown here is derived from an EMBL/GenBank/DDBJ whole genome shotgun (WGS) entry which is preliminary data.</text>
</comment>
<protein>
    <recommendedName>
        <fullName evidence="1">Phosphatidylglycerol/phosphatidylinositol transfer protein</fullName>
    </recommendedName>
</protein>
<dbReference type="Pfam" id="PF02221">
    <property type="entry name" value="E1_DerP2_DerF2"/>
    <property type="match status" value="1"/>
</dbReference>
<gene>
    <name evidence="4" type="ORF">FWILDA_LOCUS8453</name>
</gene>
<dbReference type="OrthoDB" id="265717at2759"/>
<dbReference type="Gene3D" id="1.25.40.10">
    <property type="entry name" value="Tetratricopeptide repeat domain"/>
    <property type="match status" value="1"/>
</dbReference>
<reference evidence="4" key="1">
    <citation type="submission" date="2022-08" db="EMBL/GenBank/DDBJ databases">
        <authorList>
            <person name="Kallberg Y."/>
            <person name="Tangrot J."/>
            <person name="Rosling A."/>
        </authorList>
    </citation>
    <scope>NUCLEOTIDE SEQUENCE</scope>
    <source>
        <strain evidence="4">Wild A</strain>
    </source>
</reference>
<evidence type="ECO:0000256" key="2">
    <source>
        <dbReference type="PROSITE-ProRule" id="PRU00339"/>
    </source>
</evidence>
<dbReference type="SUPFAM" id="SSF81296">
    <property type="entry name" value="E set domains"/>
    <property type="match status" value="1"/>
</dbReference>
<sequence>MLVNRMHLGTTTPPTLISITLNPDLVVLGKPDKFTVSGNLDSDITETTQYIFYVDVKTNKSIVDGYHGPICKGTECPIKAKTPFSTNANIPTPQKLPNPYIISVAIVESPALLGCVQTIVGDVGNVHDVKLRPENRISIANLKIDQVHAGRFLLCRVISKCIKLNALSTIIEDPESEVERIFLYNWVQSSAIPIGTKLAIKNPYYKIGMDLRTMIRSDNSSELLVIKNDNKLNKEVKWFTDLSESKENKNKCEQSSDDFRLRGNDYFNSNNFKEAIDEYSSGIRLEPHNVKLLANREEAFLRLNQFGNALADVENVLKREPDHIKAGIRKGKALCGLKRYQDAIITIQNVHKRMQDNPHNNIILRKQLKYAKMLDNESWNGQYNYISIVDEFYEKAKVKKSDGNWICEHGSRLDHADYLIDDIEIRLVRGGKGRGWFTKCDIPEHTLLMVSKAFGLVYNNEASSIISLDFLYRTMSKPADSELVTRIAHKLMAEPYLC</sequence>
<keyword evidence="2" id="KW-0802">TPR repeat</keyword>
<feature type="repeat" description="TPR" evidence="2">
    <location>
        <begin position="256"/>
        <end position="289"/>
    </location>
</feature>
<evidence type="ECO:0000313" key="4">
    <source>
        <dbReference type="EMBL" id="CAI2178174.1"/>
    </source>
</evidence>
<accession>A0A9W4SQR7</accession>
<dbReference type="SMART" id="SM00028">
    <property type="entry name" value="TPR"/>
    <property type="match status" value="3"/>
</dbReference>
<keyword evidence="5" id="KW-1185">Reference proteome</keyword>
<name>A0A9W4SQR7_9GLOM</name>
<evidence type="ECO:0000313" key="5">
    <source>
        <dbReference type="Proteomes" id="UP001153678"/>
    </source>
</evidence>
<dbReference type="AlphaFoldDB" id="A0A9W4SQR7"/>
<dbReference type="EMBL" id="CAMKVN010001806">
    <property type="protein sequence ID" value="CAI2178174.1"/>
    <property type="molecule type" value="Genomic_DNA"/>
</dbReference>
<feature type="domain" description="MD-2-related lipid-recognition" evidence="3">
    <location>
        <begin position="14"/>
        <end position="106"/>
    </location>
</feature>
<evidence type="ECO:0000256" key="1">
    <source>
        <dbReference type="ARBA" id="ARBA00016056"/>
    </source>
</evidence>
<evidence type="ECO:0000259" key="3">
    <source>
        <dbReference type="Pfam" id="PF02221"/>
    </source>
</evidence>
<dbReference type="InterPro" id="IPR053209">
    <property type="entry name" value="Gramillin-biosynth_MTr"/>
</dbReference>
<proteinExistence type="predicted"/>
<dbReference type="InterPro" id="IPR011990">
    <property type="entry name" value="TPR-like_helical_dom_sf"/>
</dbReference>
<organism evidence="4 5">
    <name type="scientific">Funneliformis geosporum</name>
    <dbReference type="NCBI Taxonomy" id="1117311"/>
    <lineage>
        <taxon>Eukaryota</taxon>
        <taxon>Fungi</taxon>
        <taxon>Fungi incertae sedis</taxon>
        <taxon>Mucoromycota</taxon>
        <taxon>Glomeromycotina</taxon>
        <taxon>Glomeromycetes</taxon>
        <taxon>Glomerales</taxon>
        <taxon>Glomeraceae</taxon>
        <taxon>Funneliformis</taxon>
    </lineage>
</organism>
<dbReference type="Proteomes" id="UP001153678">
    <property type="component" value="Unassembled WGS sequence"/>
</dbReference>